<evidence type="ECO:0000313" key="13">
    <source>
        <dbReference type="EMBL" id="CAG5122311.1"/>
    </source>
</evidence>
<dbReference type="Pfam" id="PF00270">
    <property type="entry name" value="DEAD"/>
    <property type="match status" value="1"/>
</dbReference>
<dbReference type="PROSITE" id="PS51194">
    <property type="entry name" value="HELICASE_CTER"/>
    <property type="match status" value="1"/>
</dbReference>
<dbReference type="GO" id="GO:0016787">
    <property type="term" value="F:hydrolase activity"/>
    <property type="evidence" value="ECO:0007669"/>
    <property type="project" value="UniProtKB-KW"/>
</dbReference>
<evidence type="ECO:0000259" key="12">
    <source>
        <dbReference type="PROSITE" id="PS51195"/>
    </source>
</evidence>
<dbReference type="CDD" id="cd18787">
    <property type="entry name" value="SF2_C_DEAD"/>
    <property type="match status" value="1"/>
</dbReference>
<organism evidence="13 14">
    <name type="scientific">Candidula unifasciata</name>
    <dbReference type="NCBI Taxonomy" id="100452"/>
    <lineage>
        <taxon>Eukaryota</taxon>
        <taxon>Metazoa</taxon>
        <taxon>Spiralia</taxon>
        <taxon>Lophotrochozoa</taxon>
        <taxon>Mollusca</taxon>
        <taxon>Gastropoda</taxon>
        <taxon>Heterobranchia</taxon>
        <taxon>Euthyneura</taxon>
        <taxon>Panpulmonata</taxon>
        <taxon>Eupulmonata</taxon>
        <taxon>Stylommatophora</taxon>
        <taxon>Helicina</taxon>
        <taxon>Helicoidea</taxon>
        <taxon>Geomitridae</taxon>
        <taxon>Candidula</taxon>
    </lineage>
</organism>
<dbReference type="GO" id="GO:0003676">
    <property type="term" value="F:nucleic acid binding"/>
    <property type="evidence" value="ECO:0007669"/>
    <property type="project" value="InterPro"/>
</dbReference>
<evidence type="ECO:0000256" key="8">
    <source>
        <dbReference type="RuleBase" id="RU000492"/>
    </source>
</evidence>
<reference evidence="13" key="1">
    <citation type="submission" date="2021-04" db="EMBL/GenBank/DDBJ databases">
        <authorList>
            <consortium name="Molecular Ecology Group"/>
        </authorList>
    </citation>
    <scope>NUCLEOTIDE SEQUENCE</scope>
</reference>
<dbReference type="InterPro" id="IPR000629">
    <property type="entry name" value="RNA-helicase_DEAD-box_CS"/>
</dbReference>
<dbReference type="GO" id="GO:0003724">
    <property type="term" value="F:RNA helicase activity"/>
    <property type="evidence" value="ECO:0007669"/>
    <property type="project" value="UniProtKB-EC"/>
</dbReference>
<feature type="domain" description="Helicase C-terminal" evidence="11">
    <location>
        <begin position="324"/>
        <end position="487"/>
    </location>
</feature>
<keyword evidence="3 8" id="KW-0378">Hydrolase</keyword>
<name>A0A8S3Z569_9EUPU</name>
<feature type="compositionally biased region" description="Basic and acidic residues" evidence="9">
    <location>
        <begin position="513"/>
        <end position="528"/>
    </location>
</feature>
<protein>
    <recommendedName>
        <fullName evidence="1">RNA helicase</fullName>
        <ecNumber evidence="1">3.6.4.13</ecNumber>
    </recommendedName>
</protein>
<comment type="similarity">
    <text evidence="8">Belongs to the DEAD box helicase family.</text>
</comment>
<dbReference type="EMBL" id="CAJHNH020001258">
    <property type="protein sequence ID" value="CAG5122311.1"/>
    <property type="molecule type" value="Genomic_DNA"/>
</dbReference>
<dbReference type="FunFam" id="3.40.50.300:FF:000008">
    <property type="entry name" value="ATP-dependent RNA helicase RhlB"/>
    <property type="match status" value="1"/>
</dbReference>
<dbReference type="SMART" id="SM00490">
    <property type="entry name" value="HELICc"/>
    <property type="match status" value="1"/>
</dbReference>
<dbReference type="InterPro" id="IPR014014">
    <property type="entry name" value="RNA_helicase_DEAD_Q_motif"/>
</dbReference>
<feature type="domain" description="DEAD-box RNA helicase Q" evidence="12">
    <location>
        <begin position="106"/>
        <end position="134"/>
    </location>
</feature>
<accession>A0A8S3Z569</accession>
<feature type="domain" description="Helicase ATP-binding" evidence="10">
    <location>
        <begin position="137"/>
        <end position="312"/>
    </location>
</feature>
<dbReference type="Proteomes" id="UP000678393">
    <property type="component" value="Unassembled WGS sequence"/>
</dbReference>
<evidence type="ECO:0000256" key="6">
    <source>
        <dbReference type="ARBA" id="ARBA00047984"/>
    </source>
</evidence>
<dbReference type="SUPFAM" id="SSF52540">
    <property type="entry name" value="P-loop containing nucleoside triphosphate hydrolases"/>
    <property type="match status" value="1"/>
</dbReference>
<evidence type="ECO:0000256" key="4">
    <source>
        <dbReference type="ARBA" id="ARBA00022806"/>
    </source>
</evidence>
<dbReference type="PROSITE" id="PS00039">
    <property type="entry name" value="DEAD_ATP_HELICASE"/>
    <property type="match status" value="1"/>
</dbReference>
<keyword evidence="2 8" id="KW-0547">Nucleotide-binding</keyword>
<dbReference type="Gene3D" id="3.40.50.300">
    <property type="entry name" value="P-loop containing nucleotide triphosphate hydrolases"/>
    <property type="match status" value="2"/>
</dbReference>
<dbReference type="SMART" id="SM00487">
    <property type="entry name" value="DEXDc"/>
    <property type="match status" value="1"/>
</dbReference>
<dbReference type="Pfam" id="PF00271">
    <property type="entry name" value="Helicase_C"/>
    <property type="match status" value="1"/>
</dbReference>
<dbReference type="InterPro" id="IPR027417">
    <property type="entry name" value="P-loop_NTPase"/>
</dbReference>
<dbReference type="AlphaFoldDB" id="A0A8S3Z569"/>
<dbReference type="PROSITE" id="PS51192">
    <property type="entry name" value="HELICASE_ATP_BIND_1"/>
    <property type="match status" value="1"/>
</dbReference>
<feature type="region of interest" description="Disordered" evidence="9">
    <location>
        <begin position="494"/>
        <end position="528"/>
    </location>
</feature>
<evidence type="ECO:0000259" key="11">
    <source>
        <dbReference type="PROSITE" id="PS51194"/>
    </source>
</evidence>
<keyword evidence="5 8" id="KW-0067">ATP-binding</keyword>
<evidence type="ECO:0000259" key="10">
    <source>
        <dbReference type="PROSITE" id="PS51192"/>
    </source>
</evidence>
<feature type="short sequence motif" description="Q motif" evidence="7">
    <location>
        <begin position="106"/>
        <end position="134"/>
    </location>
</feature>
<feature type="non-terminal residue" evidence="13">
    <location>
        <position position="1"/>
    </location>
</feature>
<dbReference type="OrthoDB" id="196131at2759"/>
<evidence type="ECO:0000256" key="9">
    <source>
        <dbReference type="SAM" id="MobiDB-lite"/>
    </source>
</evidence>
<comment type="caution">
    <text evidence="13">The sequence shown here is derived from an EMBL/GenBank/DDBJ whole genome shotgun (WGS) entry which is preliminary data.</text>
</comment>
<evidence type="ECO:0000256" key="5">
    <source>
        <dbReference type="ARBA" id="ARBA00022840"/>
    </source>
</evidence>
<feature type="region of interest" description="Disordered" evidence="9">
    <location>
        <begin position="1"/>
        <end position="45"/>
    </location>
</feature>
<keyword evidence="14" id="KW-1185">Reference proteome</keyword>
<keyword evidence="4 8" id="KW-0347">Helicase</keyword>
<dbReference type="InterPro" id="IPR011545">
    <property type="entry name" value="DEAD/DEAH_box_helicase_dom"/>
</dbReference>
<feature type="compositionally biased region" description="Low complexity" evidence="9">
    <location>
        <begin position="24"/>
        <end position="35"/>
    </location>
</feature>
<dbReference type="InterPro" id="IPR001650">
    <property type="entry name" value="Helicase_C-like"/>
</dbReference>
<dbReference type="InterPro" id="IPR014001">
    <property type="entry name" value="Helicase_ATP-bd"/>
</dbReference>
<dbReference type="GO" id="GO:0005524">
    <property type="term" value="F:ATP binding"/>
    <property type="evidence" value="ECO:0007669"/>
    <property type="project" value="UniProtKB-KW"/>
</dbReference>
<evidence type="ECO:0000256" key="1">
    <source>
        <dbReference type="ARBA" id="ARBA00012552"/>
    </source>
</evidence>
<sequence>AWSQSYYDEDSESEFTNRRRPARSSSGSSQQYGSQDRPQYDRRWSGDELGSKIKKKVWDQTNLPPLEKNFYVEHPSVAQKTEAEINSFYKQHNIIVKRGQRPIPVSHFHEANFPEEINKQLEKNGWAQPTPIQSLGWPLALSGKNMVGIAQTGSGKTLGFILPGLVHIKNQARSTKGEGPIVLVIAPTRELAQQIKSVAIEYGRVLGIKSCCLFGGQSKSVQASYISEGPEIVVATPGRLLDFMDMGVINLDRTSYVVLDEADRMLDMGFEPQIRKALQPLRPDRQMLMWSATWPQDIQQLAHDFLGEFTQVNIGSVNLMANPNILQKVHVCERREKLNLLINELELASADGKQKTLIFAQTKMQADFLTQMLQKRMFKAVAIHGDKSQVVRDRTLQSFKKGEVDILVATDVASRGLDVNDIKLVINYDYPNNADDYIHRIGRTGRASKTGTAVTFVTSEDTGKMGELITVLKDSKQTVPQELLEMAERESRFNTRGFSDQYRKPQRSGYSNEYRKPYRPDFNRRNSW</sequence>
<proteinExistence type="inferred from homology"/>
<evidence type="ECO:0000256" key="7">
    <source>
        <dbReference type="PROSITE-ProRule" id="PRU00552"/>
    </source>
</evidence>
<evidence type="ECO:0000256" key="3">
    <source>
        <dbReference type="ARBA" id="ARBA00022801"/>
    </source>
</evidence>
<dbReference type="FunFam" id="3.40.50.300:FF:000079">
    <property type="entry name" value="probable ATP-dependent RNA helicase DDX17"/>
    <property type="match status" value="1"/>
</dbReference>
<dbReference type="PANTHER" id="PTHR47958">
    <property type="entry name" value="ATP-DEPENDENT RNA HELICASE DBP3"/>
    <property type="match status" value="1"/>
</dbReference>
<dbReference type="EC" id="3.6.4.13" evidence="1"/>
<evidence type="ECO:0000256" key="2">
    <source>
        <dbReference type="ARBA" id="ARBA00022741"/>
    </source>
</evidence>
<evidence type="ECO:0000313" key="14">
    <source>
        <dbReference type="Proteomes" id="UP000678393"/>
    </source>
</evidence>
<dbReference type="PROSITE" id="PS51195">
    <property type="entry name" value="Q_MOTIF"/>
    <property type="match status" value="1"/>
</dbReference>
<comment type="catalytic activity">
    <reaction evidence="6">
        <text>ATP + H2O = ADP + phosphate + H(+)</text>
        <dbReference type="Rhea" id="RHEA:13065"/>
        <dbReference type="ChEBI" id="CHEBI:15377"/>
        <dbReference type="ChEBI" id="CHEBI:15378"/>
        <dbReference type="ChEBI" id="CHEBI:30616"/>
        <dbReference type="ChEBI" id="CHEBI:43474"/>
        <dbReference type="ChEBI" id="CHEBI:456216"/>
        <dbReference type="EC" id="3.6.4.13"/>
    </reaction>
</comment>
<gene>
    <name evidence="13" type="ORF">CUNI_LOCUS7869</name>
</gene>